<dbReference type="GO" id="GO:0043565">
    <property type="term" value="F:sequence-specific DNA binding"/>
    <property type="evidence" value="ECO:0007669"/>
    <property type="project" value="InterPro"/>
</dbReference>
<evidence type="ECO:0000256" key="5">
    <source>
        <dbReference type="SAM" id="Phobius"/>
    </source>
</evidence>
<evidence type="ECO:0000313" key="9">
    <source>
        <dbReference type="Proteomes" id="UP000320300"/>
    </source>
</evidence>
<keyword evidence="5" id="KW-0472">Membrane</keyword>
<feature type="transmembrane region" description="Helical" evidence="5">
    <location>
        <begin position="86"/>
        <end position="108"/>
    </location>
</feature>
<dbReference type="PANTHER" id="PTHR43280:SF28">
    <property type="entry name" value="HTH-TYPE TRANSCRIPTIONAL ACTIVATOR RHAS"/>
    <property type="match status" value="1"/>
</dbReference>
<dbReference type="GO" id="GO:0003700">
    <property type="term" value="F:DNA-binding transcription factor activity"/>
    <property type="evidence" value="ECO:0007669"/>
    <property type="project" value="InterPro"/>
</dbReference>
<sequence>MTLKKVFRNVLLLLLVSKFASARVSDPGFRNNYQSYRWNINNDPYVTDLYLDDHAHILWVKVKAPGREGVWNAVPANLTIVNTPQWWASAIACVLYGMMLLAFLYALYDHLLRPVKLKTNRRPEHGLQQQEETGILQANTEPSPDIPQEGNIHHDLFEKYTNKVSLNTSRASPVSADERLLKRVLEYVEERIDDSDLHIDEICDKIGLSRTQLYRKMKAMTDLSMAELIKQIRLQRARELLQARKFHINEVCYMVGFTNSDYFRKCFKAHFGLAPTAYTKQQLGKMNQEAEASRLMKITTSQGFDNSYSDRVSSLRR</sequence>
<keyword evidence="3" id="KW-0804">Transcription</keyword>
<dbReference type="SUPFAM" id="SSF46689">
    <property type="entry name" value="Homeodomain-like"/>
    <property type="match status" value="1"/>
</dbReference>
<dbReference type="OrthoDB" id="511992at2"/>
<dbReference type="InterPro" id="IPR009057">
    <property type="entry name" value="Homeodomain-like_sf"/>
</dbReference>
<keyword evidence="1" id="KW-0805">Transcription regulation</keyword>
<evidence type="ECO:0000259" key="7">
    <source>
        <dbReference type="PROSITE" id="PS01124"/>
    </source>
</evidence>
<proteinExistence type="predicted"/>
<feature type="chain" id="PRO_5022084136" evidence="6">
    <location>
        <begin position="23"/>
        <end position="317"/>
    </location>
</feature>
<dbReference type="InterPro" id="IPR018062">
    <property type="entry name" value="HTH_AraC-typ_CS"/>
</dbReference>
<keyword evidence="2" id="KW-0238">DNA-binding</keyword>
<feature type="domain" description="HTH araC/xylS-type" evidence="7">
    <location>
        <begin position="182"/>
        <end position="281"/>
    </location>
</feature>
<reference evidence="8 9" key="1">
    <citation type="submission" date="2017-05" db="EMBL/GenBank/DDBJ databases">
        <authorList>
            <person name="Varghese N."/>
            <person name="Submissions S."/>
        </authorList>
    </citation>
    <scope>NUCLEOTIDE SEQUENCE [LARGE SCALE GENOMIC DNA]</scope>
    <source>
        <strain evidence="8 9">DSM 19036</strain>
    </source>
</reference>
<evidence type="ECO:0000256" key="1">
    <source>
        <dbReference type="ARBA" id="ARBA00023015"/>
    </source>
</evidence>
<keyword evidence="5" id="KW-1133">Transmembrane helix</keyword>
<dbReference type="Proteomes" id="UP000320300">
    <property type="component" value="Unassembled WGS sequence"/>
</dbReference>
<evidence type="ECO:0000256" key="2">
    <source>
        <dbReference type="ARBA" id="ARBA00023125"/>
    </source>
</evidence>
<protein>
    <submittedName>
        <fullName evidence="8">Helix-turn-helix domain-containing protein</fullName>
    </submittedName>
</protein>
<organism evidence="8 9">
    <name type="scientific">Pedobacter westerhofensis</name>
    <dbReference type="NCBI Taxonomy" id="425512"/>
    <lineage>
        <taxon>Bacteria</taxon>
        <taxon>Pseudomonadati</taxon>
        <taxon>Bacteroidota</taxon>
        <taxon>Sphingobacteriia</taxon>
        <taxon>Sphingobacteriales</taxon>
        <taxon>Sphingobacteriaceae</taxon>
        <taxon>Pedobacter</taxon>
    </lineage>
</organism>
<dbReference type="InterPro" id="IPR018060">
    <property type="entry name" value="HTH_AraC"/>
</dbReference>
<dbReference type="PROSITE" id="PS00041">
    <property type="entry name" value="HTH_ARAC_FAMILY_1"/>
    <property type="match status" value="1"/>
</dbReference>
<dbReference type="RefSeq" id="WP_142527122.1">
    <property type="nucleotide sequence ID" value="NZ_CBCSJO010000003.1"/>
</dbReference>
<evidence type="ECO:0000256" key="4">
    <source>
        <dbReference type="SAM" id="MobiDB-lite"/>
    </source>
</evidence>
<gene>
    <name evidence="8" type="ORF">SAMN06265348_102473</name>
</gene>
<accession>A0A521BP32</accession>
<feature type="region of interest" description="Disordered" evidence="4">
    <location>
        <begin position="124"/>
        <end position="147"/>
    </location>
</feature>
<dbReference type="EMBL" id="FXTN01000002">
    <property type="protein sequence ID" value="SMO48912.1"/>
    <property type="molecule type" value="Genomic_DNA"/>
</dbReference>
<dbReference type="Gene3D" id="1.10.10.60">
    <property type="entry name" value="Homeodomain-like"/>
    <property type="match status" value="1"/>
</dbReference>
<dbReference type="PROSITE" id="PS01124">
    <property type="entry name" value="HTH_ARAC_FAMILY_2"/>
    <property type="match status" value="1"/>
</dbReference>
<evidence type="ECO:0000256" key="3">
    <source>
        <dbReference type="ARBA" id="ARBA00023163"/>
    </source>
</evidence>
<dbReference type="Pfam" id="PF12833">
    <property type="entry name" value="HTH_18"/>
    <property type="match status" value="1"/>
</dbReference>
<feature type="compositionally biased region" description="Polar residues" evidence="4">
    <location>
        <begin position="127"/>
        <end position="142"/>
    </location>
</feature>
<dbReference type="PANTHER" id="PTHR43280">
    <property type="entry name" value="ARAC-FAMILY TRANSCRIPTIONAL REGULATOR"/>
    <property type="match status" value="1"/>
</dbReference>
<keyword evidence="5" id="KW-0812">Transmembrane</keyword>
<evidence type="ECO:0000256" key="6">
    <source>
        <dbReference type="SAM" id="SignalP"/>
    </source>
</evidence>
<feature type="signal peptide" evidence="6">
    <location>
        <begin position="1"/>
        <end position="22"/>
    </location>
</feature>
<dbReference type="AlphaFoldDB" id="A0A521BP32"/>
<keyword evidence="9" id="KW-1185">Reference proteome</keyword>
<dbReference type="SMART" id="SM00342">
    <property type="entry name" value="HTH_ARAC"/>
    <property type="match status" value="1"/>
</dbReference>
<keyword evidence="6" id="KW-0732">Signal</keyword>
<name>A0A521BP32_9SPHI</name>
<evidence type="ECO:0000313" key="8">
    <source>
        <dbReference type="EMBL" id="SMO48912.1"/>
    </source>
</evidence>